<proteinExistence type="predicted"/>
<dbReference type="GO" id="GO:0016491">
    <property type="term" value="F:oxidoreductase activity"/>
    <property type="evidence" value="ECO:0007669"/>
    <property type="project" value="InterPro"/>
</dbReference>
<organism evidence="2 3">
    <name type="scientific">[Actinomadura] parvosata subsp. kistnae</name>
    <dbReference type="NCBI Taxonomy" id="1909395"/>
    <lineage>
        <taxon>Bacteria</taxon>
        <taxon>Bacillati</taxon>
        <taxon>Actinomycetota</taxon>
        <taxon>Actinomycetes</taxon>
        <taxon>Streptosporangiales</taxon>
        <taxon>Streptosporangiaceae</taxon>
        <taxon>Nonomuraea</taxon>
    </lineage>
</organism>
<name>A0A1U9ZVT6_9ACTN</name>
<protein>
    <recommendedName>
        <fullName evidence="1">DSBA-like thioredoxin domain-containing protein</fullName>
    </recommendedName>
</protein>
<evidence type="ECO:0000259" key="1">
    <source>
        <dbReference type="Pfam" id="PF01323"/>
    </source>
</evidence>
<dbReference type="PANTHER" id="PTHR13887">
    <property type="entry name" value="GLUTATHIONE S-TRANSFERASE KAPPA"/>
    <property type="match status" value="1"/>
</dbReference>
<sequence>MTNPDGHTDHVPAPPPVASGTVQVWSDLLCPFAYVGLIWLRRARRSLGLDGVVRVEHRTFPLELFNGPHPRRGTDTEAVGLGQIEPEAEFRIWTESDDLYPHTVLLAAEAVHAANAQSLQAGEELDFALRRAFWTRSRSISHRQAILDVAAEVPGGAVDVDALAAALDSGRHRGDVMRDFAVSRTDAVKGSPTLRLPDGTAEHNPGIQVSWQGPWAAGFPVVGSFDPSSYDALVERAAKR</sequence>
<dbReference type="InterPro" id="IPR001853">
    <property type="entry name" value="DSBA-like_thioredoxin_dom"/>
</dbReference>
<keyword evidence="3" id="KW-1185">Reference proteome</keyword>
<evidence type="ECO:0000313" key="2">
    <source>
        <dbReference type="EMBL" id="AQZ62071.1"/>
    </source>
</evidence>
<accession>A0A1U9ZVT6</accession>
<dbReference type="Pfam" id="PF01323">
    <property type="entry name" value="DSBA"/>
    <property type="match status" value="1"/>
</dbReference>
<dbReference type="InterPro" id="IPR036249">
    <property type="entry name" value="Thioredoxin-like_sf"/>
</dbReference>
<dbReference type="Proteomes" id="UP000190797">
    <property type="component" value="Chromosome"/>
</dbReference>
<dbReference type="Gene3D" id="3.40.30.10">
    <property type="entry name" value="Glutaredoxin"/>
    <property type="match status" value="1"/>
</dbReference>
<gene>
    <name evidence="2" type="ORF">BKM31_11850</name>
</gene>
<dbReference type="KEGG" id="noa:BKM31_11850"/>
<dbReference type="OrthoDB" id="155520at2"/>
<dbReference type="RefSeq" id="WP_080038214.1">
    <property type="nucleotide sequence ID" value="NZ_CP017717.1"/>
</dbReference>
<dbReference type="AlphaFoldDB" id="A0A1U9ZVT6"/>
<dbReference type="EMBL" id="CP017717">
    <property type="protein sequence ID" value="AQZ62071.1"/>
    <property type="molecule type" value="Genomic_DNA"/>
</dbReference>
<reference evidence="3" key="1">
    <citation type="journal article" date="2017" name="Med. Chem. Commun.">
        <title>Nonomuraea sp. ATCC 55076 harbours the largest actinomycete chromosome to date and the kistamicin biosynthetic gene cluster.</title>
        <authorList>
            <person name="Nazari B."/>
            <person name="Forneris C.C."/>
            <person name="Gibson M.I."/>
            <person name="Moon K."/>
            <person name="Schramma K.R."/>
            <person name="Seyedsayamdost M.R."/>
        </authorList>
    </citation>
    <scope>NUCLEOTIDE SEQUENCE [LARGE SCALE GENOMIC DNA]</scope>
    <source>
        <strain evidence="3">ATCC 55076</strain>
    </source>
</reference>
<dbReference type="SUPFAM" id="SSF52833">
    <property type="entry name" value="Thioredoxin-like"/>
    <property type="match status" value="1"/>
</dbReference>
<feature type="domain" description="DSBA-like thioredoxin" evidence="1">
    <location>
        <begin position="21"/>
        <end position="196"/>
    </location>
</feature>
<dbReference type="PANTHER" id="PTHR13887:SF41">
    <property type="entry name" value="THIOREDOXIN SUPERFAMILY PROTEIN"/>
    <property type="match status" value="1"/>
</dbReference>
<evidence type="ECO:0000313" key="3">
    <source>
        <dbReference type="Proteomes" id="UP000190797"/>
    </source>
</evidence>
<dbReference type="STRING" id="1909395.BKM31_11850"/>